<keyword evidence="1" id="KW-1017">Isopeptide bond</keyword>
<evidence type="ECO:0000259" key="4">
    <source>
        <dbReference type="Pfam" id="PF12012"/>
    </source>
</evidence>
<evidence type="ECO:0000256" key="2">
    <source>
        <dbReference type="ARBA" id="ARBA00022553"/>
    </source>
</evidence>
<keyword evidence="2" id="KW-0597">Phosphoprotein</keyword>
<dbReference type="Pfam" id="PF12012">
    <property type="entry name" value="DUF3504"/>
    <property type="match status" value="1"/>
</dbReference>
<dbReference type="InterPro" id="IPR021893">
    <property type="entry name" value="ZMYM2-like_C"/>
</dbReference>
<gene>
    <name evidence="5" type="ORF">MAR_027762</name>
</gene>
<keyword evidence="6" id="KW-1185">Reference proteome</keyword>
<accession>A0ABY7EUF7</accession>
<evidence type="ECO:0000256" key="3">
    <source>
        <dbReference type="ARBA" id="ARBA00022843"/>
    </source>
</evidence>
<dbReference type="Proteomes" id="UP001164746">
    <property type="component" value="Chromosome 8"/>
</dbReference>
<dbReference type="PANTHER" id="PTHR46963:SF2">
    <property type="match status" value="1"/>
</dbReference>
<dbReference type="PANTHER" id="PTHR46963">
    <property type="entry name" value="SIMILAR TO RIKEN CDNA E130308A19"/>
    <property type="match status" value="1"/>
</dbReference>
<evidence type="ECO:0000313" key="5">
    <source>
        <dbReference type="EMBL" id="WAR13582.1"/>
    </source>
</evidence>
<keyword evidence="3" id="KW-0832">Ubl conjugation</keyword>
<evidence type="ECO:0000256" key="1">
    <source>
        <dbReference type="ARBA" id="ARBA00022499"/>
    </source>
</evidence>
<protein>
    <recommendedName>
        <fullName evidence="4">ZMYM2-like/QRICH1 C-terminal domain-containing protein</fullName>
    </recommendedName>
</protein>
<sequence>MEADAISDAEKVRVYATGELGNHNPRSLMNTLWLNTTTHFGISGGGTEHRQLMWENIQLGIEGTEENLKFNERQTKTRTGSDINNVRRQKPRMYATCTERCPVVTYKQYADHRPVNFSADDHPFYLAVVTNKVHPVEHEQWFLAAAKGRNKLDPFMKKMA</sequence>
<evidence type="ECO:0000313" key="6">
    <source>
        <dbReference type="Proteomes" id="UP001164746"/>
    </source>
</evidence>
<name>A0ABY7EUF7_MYAAR</name>
<reference evidence="5" key="1">
    <citation type="submission" date="2022-11" db="EMBL/GenBank/DDBJ databases">
        <title>Centuries of genome instability and evolution in soft-shell clam transmissible cancer (bioRxiv).</title>
        <authorList>
            <person name="Hart S.F.M."/>
            <person name="Yonemitsu M.A."/>
            <person name="Giersch R.M."/>
            <person name="Beal B.F."/>
            <person name="Arriagada G."/>
            <person name="Davis B.W."/>
            <person name="Ostrander E.A."/>
            <person name="Goff S.P."/>
            <person name="Metzger M.J."/>
        </authorList>
    </citation>
    <scope>NUCLEOTIDE SEQUENCE</scope>
    <source>
        <strain evidence="5">MELC-2E11</strain>
        <tissue evidence="5">Siphon/mantle</tissue>
    </source>
</reference>
<organism evidence="5 6">
    <name type="scientific">Mya arenaria</name>
    <name type="common">Soft-shell clam</name>
    <dbReference type="NCBI Taxonomy" id="6604"/>
    <lineage>
        <taxon>Eukaryota</taxon>
        <taxon>Metazoa</taxon>
        <taxon>Spiralia</taxon>
        <taxon>Lophotrochozoa</taxon>
        <taxon>Mollusca</taxon>
        <taxon>Bivalvia</taxon>
        <taxon>Autobranchia</taxon>
        <taxon>Heteroconchia</taxon>
        <taxon>Euheterodonta</taxon>
        <taxon>Imparidentia</taxon>
        <taxon>Neoheterodontei</taxon>
        <taxon>Myida</taxon>
        <taxon>Myoidea</taxon>
        <taxon>Myidae</taxon>
        <taxon>Mya</taxon>
    </lineage>
</organism>
<dbReference type="InterPro" id="IPR042838">
    <property type="entry name" value="KIAA1958"/>
</dbReference>
<feature type="domain" description="ZMYM2-like/QRICH1 C-terminal" evidence="4">
    <location>
        <begin position="10"/>
        <end position="159"/>
    </location>
</feature>
<dbReference type="EMBL" id="CP111019">
    <property type="protein sequence ID" value="WAR13582.1"/>
    <property type="molecule type" value="Genomic_DNA"/>
</dbReference>
<proteinExistence type="predicted"/>